<dbReference type="Proteomes" id="UP000298663">
    <property type="component" value="Unassembled WGS sequence"/>
</dbReference>
<dbReference type="OrthoDB" id="5859029at2759"/>
<accession>A0A4U5NH88</accession>
<feature type="transmembrane region" description="Helical" evidence="1">
    <location>
        <begin position="6"/>
        <end position="30"/>
    </location>
</feature>
<evidence type="ECO:0000313" key="3">
    <source>
        <dbReference type="Proteomes" id="UP000298663"/>
    </source>
</evidence>
<reference evidence="2 3" key="2">
    <citation type="journal article" date="2019" name="G3 (Bethesda)">
        <title>Hybrid Assembly of the Genome of the Entomopathogenic Nematode Steinernema carpocapsae Identifies the X-Chromosome.</title>
        <authorList>
            <person name="Serra L."/>
            <person name="Macchietto M."/>
            <person name="Macias-Munoz A."/>
            <person name="McGill C.J."/>
            <person name="Rodriguez I.M."/>
            <person name="Rodriguez B."/>
            <person name="Murad R."/>
            <person name="Mortazavi A."/>
        </authorList>
    </citation>
    <scope>NUCLEOTIDE SEQUENCE [LARGE SCALE GENOMIC DNA]</scope>
    <source>
        <strain evidence="2 3">ALL</strain>
    </source>
</reference>
<gene>
    <name evidence="2" type="ORF">L596_016147</name>
</gene>
<keyword evidence="1" id="KW-0812">Transmembrane</keyword>
<dbReference type="AlphaFoldDB" id="A0A4U5NH88"/>
<keyword evidence="1" id="KW-0472">Membrane</keyword>
<evidence type="ECO:0000256" key="1">
    <source>
        <dbReference type="SAM" id="Phobius"/>
    </source>
</evidence>
<reference evidence="2 3" key="1">
    <citation type="journal article" date="2015" name="Genome Biol.">
        <title>Comparative genomics of Steinernema reveals deeply conserved gene regulatory networks.</title>
        <authorList>
            <person name="Dillman A.R."/>
            <person name="Macchietto M."/>
            <person name="Porter C.F."/>
            <person name="Rogers A."/>
            <person name="Williams B."/>
            <person name="Antoshechkin I."/>
            <person name="Lee M.M."/>
            <person name="Goodwin Z."/>
            <person name="Lu X."/>
            <person name="Lewis E.E."/>
            <person name="Goodrich-Blair H."/>
            <person name="Stock S.P."/>
            <person name="Adams B.J."/>
            <person name="Sternberg P.W."/>
            <person name="Mortazavi A."/>
        </authorList>
    </citation>
    <scope>NUCLEOTIDE SEQUENCE [LARGE SCALE GENOMIC DNA]</scope>
    <source>
        <strain evidence="2 3">ALL</strain>
    </source>
</reference>
<protein>
    <submittedName>
        <fullName evidence="2">Uncharacterized protein</fullName>
    </submittedName>
</protein>
<proteinExistence type="predicted"/>
<sequence>MEGLIIAATVLNVVLSFFVVLCNLALFYFLKYDKWATDEIGKISDLFVQAVRAAQFGKTPAVAMAVIADSIKIPLEEIVQEYQKDSMERRAIVQSILTVNDMSKRFLTKFPSQFISLLDTMAKISW</sequence>
<dbReference type="EMBL" id="AZBU02000004">
    <property type="protein sequence ID" value="TKR82418.1"/>
    <property type="molecule type" value="Genomic_DNA"/>
</dbReference>
<comment type="caution">
    <text evidence="2">The sequence shown here is derived from an EMBL/GenBank/DDBJ whole genome shotgun (WGS) entry which is preliminary data.</text>
</comment>
<keyword evidence="1" id="KW-1133">Transmembrane helix</keyword>
<name>A0A4U5NH88_STECR</name>
<keyword evidence="3" id="KW-1185">Reference proteome</keyword>
<organism evidence="2 3">
    <name type="scientific">Steinernema carpocapsae</name>
    <name type="common">Entomopathogenic nematode</name>
    <dbReference type="NCBI Taxonomy" id="34508"/>
    <lineage>
        <taxon>Eukaryota</taxon>
        <taxon>Metazoa</taxon>
        <taxon>Ecdysozoa</taxon>
        <taxon>Nematoda</taxon>
        <taxon>Chromadorea</taxon>
        <taxon>Rhabditida</taxon>
        <taxon>Tylenchina</taxon>
        <taxon>Panagrolaimomorpha</taxon>
        <taxon>Strongyloidoidea</taxon>
        <taxon>Steinernematidae</taxon>
        <taxon>Steinernema</taxon>
    </lineage>
</organism>
<evidence type="ECO:0000313" key="2">
    <source>
        <dbReference type="EMBL" id="TKR82418.1"/>
    </source>
</evidence>